<dbReference type="KEGG" id="lsj:LSJ_4091"/>
<evidence type="ECO:0000313" key="4">
    <source>
        <dbReference type="Proteomes" id="UP000029488"/>
    </source>
</evidence>
<geneLocation type="plasmid" evidence="2 4">
    <name>pLMP1046</name>
</geneLocation>
<dbReference type="EMBL" id="CP007649">
    <property type="protein sequence ID" value="AIR11868.1"/>
    <property type="molecule type" value="Genomic_DNA"/>
</dbReference>
<dbReference type="Proteomes" id="UP000029488">
    <property type="component" value="Plasmid pLMP1046"/>
</dbReference>
<dbReference type="RefSeq" id="WP_044005999.1">
    <property type="nucleotide sequence ID" value="NZ_CP007649.1"/>
</dbReference>
<evidence type="ECO:0000313" key="5">
    <source>
        <dbReference type="Proteomes" id="UP000192575"/>
    </source>
</evidence>
<name>A0A089QJE1_9LACO</name>
<keyword evidence="2" id="KW-0614">Plasmid</keyword>
<gene>
    <name evidence="3" type="ORF">B6U56_10755</name>
    <name evidence="2" type="ORF">LSJ_4091</name>
</gene>
<keyword evidence="1" id="KW-0472">Membrane</keyword>
<keyword evidence="1" id="KW-0812">Transmembrane</keyword>
<evidence type="ECO:0000256" key="1">
    <source>
        <dbReference type="SAM" id="Phobius"/>
    </source>
</evidence>
<protein>
    <submittedName>
        <fullName evidence="2">Uncharacterized protein</fullName>
    </submittedName>
</protein>
<feature type="transmembrane region" description="Helical" evidence="1">
    <location>
        <begin position="12"/>
        <end position="36"/>
    </location>
</feature>
<evidence type="ECO:0000313" key="2">
    <source>
        <dbReference type="EMBL" id="AIR11868.1"/>
    </source>
</evidence>
<evidence type="ECO:0000313" key="3">
    <source>
        <dbReference type="EMBL" id="OQQ88731.1"/>
    </source>
</evidence>
<dbReference type="Proteomes" id="UP000192575">
    <property type="component" value="Unassembled WGS sequence"/>
</dbReference>
<keyword evidence="1" id="KW-1133">Transmembrane helix</keyword>
<organism evidence="2 4">
    <name type="scientific">Ligilactobacillus salivarius</name>
    <dbReference type="NCBI Taxonomy" id="1624"/>
    <lineage>
        <taxon>Bacteria</taxon>
        <taxon>Bacillati</taxon>
        <taxon>Bacillota</taxon>
        <taxon>Bacilli</taxon>
        <taxon>Lactobacillales</taxon>
        <taxon>Lactobacillaceae</taxon>
        <taxon>Ligilactobacillus</taxon>
    </lineage>
</organism>
<accession>A0A089QJE1</accession>
<sequence length="84" mass="9065">MNTLMIGIDMLGEILSAFIIGLIITGLAALVVYLIYRYGVYLLIGALALIVFLGKVAEKIIALLVKITKKSGKMALRLEEKIAG</sequence>
<reference evidence="2 4" key="1">
    <citation type="journal article" date="2014" name="BMC Genomics">
        <title>Unusual genome complexity in Lactobacillus salivarius JCM1046.</title>
        <authorList>
            <person name="Raftis E.J."/>
            <person name="Forde B.M."/>
            <person name="Claesson M.J."/>
            <person name="O'Toole P.W."/>
        </authorList>
    </citation>
    <scope>NUCLEOTIDE SEQUENCE [LARGE SCALE GENOMIC DNA]</scope>
    <source>
        <strain evidence="2 4">JCM1046</strain>
        <plasmid evidence="2 4">pLMP1046</plasmid>
    </source>
</reference>
<reference evidence="3 5" key="2">
    <citation type="submission" date="2017-03" db="EMBL/GenBank/DDBJ databases">
        <title>Phylogenomics and comparative genomics of Lactobacillus salivarius, a mammalian gut commensal.</title>
        <authorList>
            <person name="Harris H.M."/>
        </authorList>
    </citation>
    <scope>NUCLEOTIDE SEQUENCE [LARGE SCALE GENOMIC DNA]</scope>
    <source>
        <strain evidence="3 5">JCM 1047</strain>
    </source>
</reference>
<feature type="transmembrane region" description="Helical" evidence="1">
    <location>
        <begin position="42"/>
        <end position="65"/>
    </location>
</feature>
<dbReference type="AlphaFoldDB" id="A0A089QJE1"/>
<proteinExistence type="predicted"/>
<dbReference type="EMBL" id="NBEF01000043">
    <property type="protein sequence ID" value="OQQ88731.1"/>
    <property type="molecule type" value="Genomic_DNA"/>
</dbReference>